<proteinExistence type="predicted"/>
<dbReference type="EMBL" id="CR940353">
    <property type="protein sequence ID" value="CAI76790.1"/>
    <property type="molecule type" value="Genomic_DNA"/>
</dbReference>
<evidence type="ECO:0000313" key="3">
    <source>
        <dbReference type="Proteomes" id="UP000001950"/>
    </source>
</evidence>
<accession>Q4U8R3</accession>
<protein>
    <submittedName>
        <fullName evidence="2">Uncharacterized protein</fullName>
    </submittedName>
</protein>
<dbReference type="Proteomes" id="UP000001950">
    <property type="component" value="Chromosome 4"/>
</dbReference>
<dbReference type="KEGG" id="tan:TA10010"/>
<keyword evidence="1" id="KW-0175">Coiled coil</keyword>
<dbReference type="eggNOG" id="ENOG502QX1D">
    <property type="taxonomic scope" value="Eukaryota"/>
</dbReference>
<dbReference type="InParanoid" id="Q4U8R3"/>
<dbReference type="AlphaFoldDB" id="Q4U8R3"/>
<organism evidence="2 3">
    <name type="scientific">Theileria annulata</name>
    <dbReference type="NCBI Taxonomy" id="5874"/>
    <lineage>
        <taxon>Eukaryota</taxon>
        <taxon>Sar</taxon>
        <taxon>Alveolata</taxon>
        <taxon>Apicomplexa</taxon>
        <taxon>Aconoidasida</taxon>
        <taxon>Piroplasmida</taxon>
        <taxon>Theileriidae</taxon>
        <taxon>Theileria</taxon>
    </lineage>
</organism>
<dbReference type="VEuPathDB" id="PiroplasmaDB:TA10010"/>
<dbReference type="OMA" id="CEEARII"/>
<dbReference type="GeneID" id="3863321"/>
<dbReference type="RefSeq" id="XP_953415.1">
    <property type="nucleotide sequence ID" value="XM_948322.1"/>
</dbReference>
<name>Q4U8R3_THEAN</name>
<dbReference type="OrthoDB" id="10627861at2759"/>
<evidence type="ECO:0000313" key="2">
    <source>
        <dbReference type="EMBL" id="CAI76790.1"/>
    </source>
</evidence>
<feature type="coiled-coil region" evidence="1">
    <location>
        <begin position="380"/>
        <end position="480"/>
    </location>
</feature>
<evidence type="ECO:0000256" key="1">
    <source>
        <dbReference type="SAM" id="Coils"/>
    </source>
</evidence>
<sequence>MSRKSKNKALESLIHDFDKCLSELLVCKDKLIAVGSERSFRRSIAKTNLIFQRNKTKYSEICRENDRLEALVTSAELEFKEKLVTRNNLSAKEEEQRRITKTFFEAINQKNCLINNLILHIEEYEIVFLFKYHRFQILRKKSAILSSMLNDLEKTQDDKNSDIEKLKRLVNSLKNELDSNLNVLEQNKEEIKLLDNEIAELERSNTKISNELCEIDSMIELNKKELNSLEERINDKNIEYDLIKSEISSIESKINSQILSVKERQMTNEEIRNKIKSVMEMIKTLNDSINHITKEITINSGFINRRNERIKNLSIKIDWFIYKSDELTNKIRNLRSLSNELSDHKYKQEGLVEESHRLDSEFYKMSIIENNLLVVLILLINVYQNEIDKIKAKIEDLMNERSTNNEILGDKSKMLEKITKEEELLNQELSDLKGKLAEISEKKESFRNNEKKRYLKKKFERELTREFEKVSIELEEKTNKILQSMNQNSDSEIKVFENMMELRLKNTRNDHEIIILEKRNVIESLEKELNSLETIENNK</sequence>
<reference evidence="2 3" key="1">
    <citation type="journal article" date="2005" name="Science">
        <title>Genome of the host-cell transforming parasite Theileria annulata compared with T. parva.</title>
        <authorList>
            <person name="Pain A."/>
            <person name="Renauld H."/>
            <person name="Berriman M."/>
            <person name="Murphy L."/>
            <person name="Yeats C.A."/>
            <person name="Weir W."/>
            <person name="Kerhornou A."/>
            <person name="Aslett M."/>
            <person name="Bishop R."/>
            <person name="Bouchier C."/>
            <person name="Cochet M."/>
            <person name="Coulson R.M.R."/>
            <person name="Cronin A."/>
            <person name="de Villiers E.P."/>
            <person name="Fraser A."/>
            <person name="Fosker N."/>
            <person name="Gardner M."/>
            <person name="Goble A."/>
            <person name="Griffiths-Jones S."/>
            <person name="Harris D.E."/>
            <person name="Katzer F."/>
            <person name="Larke N."/>
            <person name="Lord A."/>
            <person name="Maser P."/>
            <person name="McKellar S."/>
            <person name="Mooney P."/>
            <person name="Morton F."/>
            <person name="Nene V."/>
            <person name="O'Neil S."/>
            <person name="Price C."/>
            <person name="Quail M.A."/>
            <person name="Rabbinowitsch E."/>
            <person name="Rawlings N.D."/>
            <person name="Rutter S."/>
            <person name="Saunders D."/>
            <person name="Seeger K."/>
            <person name="Shah T."/>
            <person name="Squares R."/>
            <person name="Squares S."/>
            <person name="Tivey A."/>
            <person name="Walker A.R."/>
            <person name="Woodward J."/>
            <person name="Dobbelaere D.A.E."/>
            <person name="Langsley G."/>
            <person name="Rajandream M.A."/>
            <person name="McKeever D."/>
            <person name="Shiels B."/>
            <person name="Tait A."/>
            <person name="Barrell B.G."/>
            <person name="Hall N."/>
        </authorList>
    </citation>
    <scope>NUCLEOTIDE SEQUENCE [LARGE SCALE GENOMIC DNA]</scope>
    <source>
        <strain evidence="3">Ankara</strain>
    </source>
</reference>
<gene>
    <name evidence="2" type="ORF">TA10010</name>
</gene>
<keyword evidence="3" id="KW-1185">Reference proteome</keyword>
<feature type="coiled-coil region" evidence="1">
    <location>
        <begin position="149"/>
        <end position="288"/>
    </location>
</feature>